<dbReference type="EMBL" id="FTOC01000004">
    <property type="protein sequence ID" value="SIS45039.1"/>
    <property type="molecule type" value="Genomic_DNA"/>
</dbReference>
<feature type="transmembrane region" description="Helical" evidence="1">
    <location>
        <begin position="12"/>
        <end position="35"/>
    </location>
</feature>
<accession>A0A1N7J6U9</accession>
<sequence>MVLGMFFIHWGLVQNGIVTKFSPVYFALVLPYAYVQFKTIRVLFQLNNKHFTGKSQQSTVNNERDLTHSA</sequence>
<dbReference type="RefSeq" id="WP_234983131.1">
    <property type="nucleotide sequence ID" value="NZ_FTOC01000004.1"/>
</dbReference>
<protein>
    <submittedName>
        <fullName evidence="2">Uncharacterized protein</fullName>
    </submittedName>
</protein>
<keyword evidence="1" id="KW-0812">Transmembrane</keyword>
<reference evidence="3" key="1">
    <citation type="submission" date="2017-01" db="EMBL/GenBank/DDBJ databases">
        <authorList>
            <person name="Varghese N."/>
            <person name="Submissions S."/>
        </authorList>
    </citation>
    <scope>NUCLEOTIDE SEQUENCE [LARGE SCALE GENOMIC DNA]</scope>
    <source>
        <strain evidence="3">DSM 23127</strain>
    </source>
</reference>
<evidence type="ECO:0000256" key="1">
    <source>
        <dbReference type="SAM" id="Phobius"/>
    </source>
</evidence>
<proteinExistence type="predicted"/>
<keyword evidence="1" id="KW-0472">Membrane</keyword>
<evidence type="ECO:0000313" key="3">
    <source>
        <dbReference type="Proteomes" id="UP000187608"/>
    </source>
</evidence>
<gene>
    <name evidence="2" type="ORF">SAMN05421687_10437</name>
</gene>
<dbReference type="Proteomes" id="UP000187608">
    <property type="component" value="Unassembled WGS sequence"/>
</dbReference>
<dbReference type="STRING" id="570947.SAMN05421687_10437"/>
<keyword evidence="1" id="KW-1133">Transmembrane helix</keyword>
<organism evidence="2 3">
    <name type="scientific">Salimicrobium flavidum</name>
    <dbReference type="NCBI Taxonomy" id="570947"/>
    <lineage>
        <taxon>Bacteria</taxon>
        <taxon>Bacillati</taxon>
        <taxon>Bacillota</taxon>
        <taxon>Bacilli</taxon>
        <taxon>Bacillales</taxon>
        <taxon>Bacillaceae</taxon>
        <taxon>Salimicrobium</taxon>
    </lineage>
</organism>
<keyword evidence="3" id="KW-1185">Reference proteome</keyword>
<evidence type="ECO:0000313" key="2">
    <source>
        <dbReference type="EMBL" id="SIS45039.1"/>
    </source>
</evidence>
<name>A0A1N7J6U9_9BACI</name>
<dbReference type="AlphaFoldDB" id="A0A1N7J6U9"/>